<name>A0A249PF29_9HYPH</name>
<organism evidence="1 2">
    <name type="scientific">Sinorhizobium sojae CCBAU 05684</name>
    <dbReference type="NCBI Taxonomy" id="716928"/>
    <lineage>
        <taxon>Bacteria</taxon>
        <taxon>Pseudomonadati</taxon>
        <taxon>Pseudomonadota</taxon>
        <taxon>Alphaproteobacteria</taxon>
        <taxon>Hyphomicrobiales</taxon>
        <taxon>Rhizobiaceae</taxon>
        <taxon>Sinorhizobium/Ensifer group</taxon>
        <taxon>Sinorhizobium</taxon>
    </lineage>
</organism>
<dbReference type="KEGG" id="esj:SJ05684_c24190"/>
<sequence>MSKTSMRTDKMQWLTPKGRWLHQRRRRFPDWIMGIDHFRK</sequence>
<proteinExistence type="predicted"/>
<dbReference type="Proteomes" id="UP000217211">
    <property type="component" value="Chromosome"/>
</dbReference>
<reference evidence="1 2" key="1">
    <citation type="submission" date="2017-08" db="EMBL/GenBank/DDBJ databases">
        <title>Multipartite genome sequences of Sinorhizobium species nodulating soybeans.</title>
        <authorList>
            <person name="Tian C.F."/>
        </authorList>
    </citation>
    <scope>NUCLEOTIDE SEQUENCE [LARGE SCALE GENOMIC DNA]</scope>
    <source>
        <strain evidence="1 2">CCBAU 05684</strain>
    </source>
</reference>
<gene>
    <name evidence="1" type="ORF">SJ05684_c24190</name>
</gene>
<keyword evidence="2" id="KW-1185">Reference proteome</keyword>
<dbReference type="AlphaFoldDB" id="A0A249PF29"/>
<evidence type="ECO:0000313" key="1">
    <source>
        <dbReference type="EMBL" id="ASY63859.1"/>
    </source>
</evidence>
<dbReference type="EMBL" id="CP023067">
    <property type="protein sequence ID" value="ASY63859.1"/>
    <property type="molecule type" value="Genomic_DNA"/>
</dbReference>
<protein>
    <submittedName>
        <fullName evidence="1">Uncharacterized protein</fullName>
    </submittedName>
</protein>
<accession>A0A249PF29</accession>
<evidence type="ECO:0000313" key="2">
    <source>
        <dbReference type="Proteomes" id="UP000217211"/>
    </source>
</evidence>